<dbReference type="EMBL" id="CP015118">
    <property type="protein sequence ID" value="ARN23985.1"/>
    <property type="molecule type" value="Genomic_DNA"/>
</dbReference>
<feature type="region of interest" description="Disordered" evidence="4">
    <location>
        <begin position="147"/>
        <end position="166"/>
    </location>
</feature>
<keyword evidence="5" id="KW-0732">Signal</keyword>
<evidence type="ECO:0000256" key="3">
    <source>
        <dbReference type="ARBA" id="ARBA00022801"/>
    </source>
</evidence>
<dbReference type="SUPFAM" id="SSF50199">
    <property type="entry name" value="Staphylococcal nuclease"/>
    <property type="match status" value="1"/>
</dbReference>
<accession>A0A1W6LIA4</accession>
<evidence type="ECO:0000313" key="8">
    <source>
        <dbReference type="Proteomes" id="UP000193427"/>
    </source>
</evidence>
<reference evidence="7 8" key="1">
    <citation type="submission" date="2016-04" db="EMBL/GenBank/DDBJ databases">
        <title>Complete genome sequence of natural rubber-degrading, novel Gram-negative bacterium, Rhizobacter gummiphilus strain NS21.</title>
        <authorList>
            <person name="Tabata M."/>
            <person name="Kasai D."/>
            <person name="Fukuda M."/>
        </authorList>
    </citation>
    <scope>NUCLEOTIDE SEQUENCE [LARGE SCALE GENOMIC DNA]</scope>
    <source>
        <strain evidence="7 8">NS21</strain>
    </source>
</reference>
<dbReference type="PROSITE" id="PS50830">
    <property type="entry name" value="TNASE_3"/>
    <property type="match status" value="1"/>
</dbReference>
<keyword evidence="8" id="KW-1185">Reference proteome</keyword>
<dbReference type="STRING" id="946333.A4W93_20785"/>
<dbReference type="Proteomes" id="UP000193427">
    <property type="component" value="Chromosome"/>
</dbReference>
<proteinExistence type="predicted"/>
<dbReference type="GO" id="GO:0016787">
    <property type="term" value="F:hydrolase activity"/>
    <property type="evidence" value="ECO:0007669"/>
    <property type="project" value="UniProtKB-KW"/>
</dbReference>
<keyword evidence="1" id="KW-0540">Nuclease</keyword>
<dbReference type="RefSeq" id="WP_085754263.1">
    <property type="nucleotide sequence ID" value="NZ_CP015118.1"/>
</dbReference>
<keyword evidence="3" id="KW-0378">Hydrolase</keyword>
<dbReference type="Gene3D" id="2.40.50.90">
    <property type="match status" value="1"/>
</dbReference>
<evidence type="ECO:0000259" key="6">
    <source>
        <dbReference type="PROSITE" id="PS50830"/>
    </source>
</evidence>
<dbReference type="SMART" id="SM00318">
    <property type="entry name" value="SNc"/>
    <property type="match status" value="1"/>
</dbReference>
<sequence>MRRLFAGLVLVIATSAHAMTGVVTHVTDGDTVWVREDGRKPVSVRLHGVDAPERCQDGDEEATEALSSRLLRRQVHVETHAVDGYGRLVGTVTLGGEDIGEWLVKQGHAWSPGYRNAPGPYADAERLARSRRRGLFARPAIEPKVFRKEHGACPRPSGRSRPATSR</sequence>
<feature type="signal peptide" evidence="5">
    <location>
        <begin position="1"/>
        <end position="18"/>
    </location>
</feature>
<protein>
    <recommendedName>
        <fullName evidence="6">TNase-like domain-containing protein</fullName>
    </recommendedName>
</protein>
<dbReference type="GO" id="GO:0003676">
    <property type="term" value="F:nucleic acid binding"/>
    <property type="evidence" value="ECO:0007669"/>
    <property type="project" value="InterPro"/>
</dbReference>
<dbReference type="InterPro" id="IPR035437">
    <property type="entry name" value="SNase_OB-fold_sf"/>
</dbReference>
<dbReference type="PANTHER" id="PTHR12302">
    <property type="entry name" value="EBNA2 BINDING PROTEIN P100"/>
    <property type="match status" value="1"/>
</dbReference>
<dbReference type="InterPro" id="IPR002071">
    <property type="entry name" value="Thermonucl_AS"/>
</dbReference>
<organism evidence="7 8">
    <name type="scientific">Piscinibacter gummiphilus</name>
    <dbReference type="NCBI Taxonomy" id="946333"/>
    <lineage>
        <taxon>Bacteria</taxon>
        <taxon>Pseudomonadati</taxon>
        <taxon>Pseudomonadota</taxon>
        <taxon>Betaproteobacteria</taxon>
        <taxon>Burkholderiales</taxon>
        <taxon>Sphaerotilaceae</taxon>
        <taxon>Piscinibacter</taxon>
    </lineage>
</organism>
<evidence type="ECO:0000313" key="7">
    <source>
        <dbReference type="EMBL" id="ARN23985.1"/>
    </source>
</evidence>
<evidence type="ECO:0000256" key="4">
    <source>
        <dbReference type="SAM" id="MobiDB-lite"/>
    </source>
</evidence>
<dbReference type="PROSITE" id="PS01123">
    <property type="entry name" value="TNASE_1"/>
    <property type="match status" value="1"/>
</dbReference>
<evidence type="ECO:0000256" key="1">
    <source>
        <dbReference type="ARBA" id="ARBA00022722"/>
    </source>
</evidence>
<dbReference type="Pfam" id="PF00565">
    <property type="entry name" value="SNase"/>
    <property type="match status" value="1"/>
</dbReference>
<dbReference type="InterPro" id="IPR016071">
    <property type="entry name" value="Staphylococal_nuclease_OB-fold"/>
</dbReference>
<keyword evidence="2" id="KW-0255">Endonuclease</keyword>
<dbReference type="KEGG" id="rgu:A4W93_20785"/>
<feature type="domain" description="TNase-like" evidence="6">
    <location>
        <begin position="17"/>
        <end position="138"/>
    </location>
</feature>
<dbReference type="GO" id="GO:0004519">
    <property type="term" value="F:endonuclease activity"/>
    <property type="evidence" value="ECO:0007669"/>
    <property type="project" value="UniProtKB-KW"/>
</dbReference>
<name>A0A1W6LIA4_9BURK</name>
<feature type="chain" id="PRO_5012913209" description="TNase-like domain-containing protein" evidence="5">
    <location>
        <begin position="19"/>
        <end position="166"/>
    </location>
</feature>
<dbReference type="PANTHER" id="PTHR12302:SF3">
    <property type="entry name" value="SERINE_THREONINE-PROTEIN KINASE 31"/>
    <property type="match status" value="1"/>
</dbReference>
<evidence type="ECO:0000256" key="2">
    <source>
        <dbReference type="ARBA" id="ARBA00022759"/>
    </source>
</evidence>
<evidence type="ECO:0000256" key="5">
    <source>
        <dbReference type="SAM" id="SignalP"/>
    </source>
</evidence>
<dbReference type="AlphaFoldDB" id="A0A1W6LIA4"/>
<gene>
    <name evidence="7" type="ORF">A4W93_20785</name>
</gene>